<dbReference type="GO" id="GO:0005975">
    <property type="term" value="P:carbohydrate metabolic process"/>
    <property type="evidence" value="ECO:0007669"/>
    <property type="project" value="InterPro"/>
</dbReference>
<accession>A0A923NK72</accession>
<keyword evidence="2" id="KW-1185">Reference proteome</keyword>
<gene>
    <name evidence="1" type="ORF">H9L42_09265</name>
</gene>
<dbReference type="CDD" id="cd10787">
    <property type="entry name" value="LamB_YcsF_like"/>
    <property type="match status" value="1"/>
</dbReference>
<dbReference type="RefSeq" id="WP_187303121.1">
    <property type="nucleotide sequence ID" value="NZ_CBCTQH010000046.1"/>
</dbReference>
<sequence>MRKIDVNVDMGESFGRYTLGNDEELMKYISSANVATCFHAGDPLVMEQTIKWAKQYDVAVGAHIGLPDKQGFGRRQMDLTAEELRADTLFQIAAIDGVAKTYGIKLQHVKPHGILYRMVSEYEQYIDPFLQAIKDYNPELFIMLPPNTPAFERGKEMGLRMVGEALIDLSYDEDGNWVIERTKKARSPQDVAERAVSVATQKKIATVKGDLIDIDACTVCIHGDAPNAVEEAAVVKKVLEENGVEIANLFKIL</sequence>
<reference evidence="1" key="1">
    <citation type="submission" date="2020-08" db="EMBL/GenBank/DDBJ databases">
        <title>Genome public.</title>
        <authorList>
            <person name="Liu C."/>
            <person name="Sun Q."/>
        </authorList>
    </citation>
    <scope>NUCLEOTIDE SEQUENCE</scope>
    <source>
        <strain evidence="1">BX12</strain>
    </source>
</reference>
<dbReference type="EMBL" id="JACRYT010000008">
    <property type="protein sequence ID" value="MBC6680019.1"/>
    <property type="molecule type" value="Genomic_DNA"/>
</dbReference>
<dbReference type="PANTHER" id="PTHR30292:SF0">
    <property type="entry name" value="5-OXOPROLINASE SUBUNIT A"/>
    <property type="match status" value="1"/>
</dbReference>
<protein>
    <submittedName>
        <fullName evidence="1">LamB/YcsF family protein</fullName>
    </submittedName>
</protein>
<dbReference type="InterPro" id="IPR005501">
    <property type="entry name" value="LamB/YcsF/PxpA-like"/>
</dbReference>
<name>A0A923NK72_9FIRM</name>
<dbReference type="AlphaFoldDB" id="A0A923NK72"/>
<organism evidence="1 2">
    <name type="scientific">Zhenpiania hominis</name>
    <dbReference type="NCBI Taxonomy" id="2763644"/>
    <lineage>
        <taxon>Bacteria</taxon>
        <taxon>Bacillati</taxon>
        <taxon>Bacillota</taxon>
        <taxon>Clostridia</taxon>
        <taxon>Peptostreptococcales</taxon>
        <taxon>Anaerovoracaceae</taxon>
        <taxon>Zhenpiania</taxon>
    </lineage>
</organism>
<dbReference type="Proteomes" id="UP000602647">
    <property type="component" value="Unassembled WGS sequence"/>
</dbReference>
<dbReference type="NCBIfam" id="NF003816">
    <property type="entry name" value="PRK05406.1-5"/>
    <property type="match status" value="1"/>
</dbReference>
<dbReference type="Gene3D" id="3.20.20.370">
    <property type="entry name" value="Glycoside hydrolase/deacetylase"/>
    <property type="match status" value="1"/>
</dbReference>
<dbReference type="SUPFAM" id="SSF88713">
    <property type="entry name" value="Glycoside hydrolase/deacetylase"/>
    <property type="match status" value="1"/>
</dbReference>
<dbReference type="NCBIfam" id="NF003814">
    <property type="entry name" value="PRK05406.1-3"/>
    <property type="match status" value="1"/>
</dbReference>
<dbReference type="InterPro" id="IPR011330">
    <property type="entry name" value="Glyco_hydro/deAcase_b/a-brl"/>
</dbReference>
<dbReference type="PANTHER" id="PTHR30292">
    <property type="entry name" value="UNCHARACTERIZED PROTEIN YBGL-RELATED"/>
    <property type="match status" value="1"/>
</dbReference>
<dbReference type="Pfam" id="PF03746">
    <property type="entry name" value="LamB_YcsF"/>
    <property type="match status" value="1"/>
</dbReference>
<comment type="caution">
    <text evidence="1">The sequence shown here is derived from an EMBL/GenBank/DDBJ whole genome shotgun (WGS) entry which is preliminary data.</text>
</comment>
<evidence type="ECO:0000313" key="1">
    <source>
        <dbReference type="EMBL" id="MBC6680019.1"/>
    </source>
</evidence>
<proteinExistence type="predicted"/>
<evidence type="ECO:0000313" key="2">
    <source>
        <dbReference type="Proteomes" id="UP000602647"/>
    </source>
</evidence>